<protein>
    <submittedName>
        <fullName evidence="1">Uncharacterized protein</fullName>
    </submittedName>
</protein>
<comment type="caution">
    <text evidence="1">The sequence shown here is derived from an EMBL/GenBank/DDBJ whole genome shotgun (WGS) entry which is preliminary data.</text>
</comment>
<accession>X0VTT3</accession>
<evidence type="ECO:0000313" key="1">
    <source>
        <dbReference type="EMBL" id="GAG21670.1"/>
    </source>
</evidence>
<dbReference type="AlphaFoldDB" id="X0VTT3"/>
<gene>
    <name evidence="1" type="ORF">S01H1_60571</name>
</gene>
<feature type="non-terminal residue" evidence="1">
    <location>
        <position position="1"/>
    </location>
</feature>
<sequence>SQDGILISICILASDLFQVLVPQSCLICDGISSITVYPARWTTPQFLCYPVKKLKKQSVSCQEYKVNSIYPETVY</sequence>
<name>X0VTT3_9ZZZZ</name>
<organism evidence="1">
    <name type="scientific">marine sediment metagenome</name>
    <dbReference type="NCBI Taxonomy" id="412755"/>
    <lineage>
        <taxon>unclassified sequences</taxon>
        <taxon>metagenomes</taxon>
        <taxon>ecological metagenomes</taxon>
    </lineage>
</organism>
<proteinExistence type="predicted"/>
<reference evidence="1" key="1">
    <citation type="journal article" date="2014" name="Front. Microbiol.">
        <title>High frequency of phylogenetically diverse reductive dehalogenase-homologous genes in deep subseafloor sedimentary metagenomes.</title>
        <authorList>
            <person name="Kawai M."/>
            <person name="Futagami T."/>
            <person name="Toyoda A."/>
            <person name="Takaki Y."/>
            <person name="Nishi S."/>
            <person name="Hori S."/>
            <person name="Arai W."/>
            <person name="Tsubouchi T."/>
            <person name="Morono Y."/>
            <person name="Uchiyama I."/>
            <person name="Ito T."/>
            <person name="Fujiyama A."/>
            <person name="Inagaki F."/>
            <person name="Takami H."/>
        </authorList>
    </citation>
    <scope>NUCLEOTIDE SEQUENCE</scope>
    <source>
        <strain evidence="1">Expedition CK06-06</strain>
    </source>
</reference>
<dbReference type="EMBL" id="BARS01039678">
    <property type="protein sequence ID" value="GAG21670.1"/>
    <property type="molecule type" value="Genomic_DNA"/>
</dbReference>